<evidence type="ECO:0000259" key="8">
    <source>
        <dbReference type="PROSITE" id="PS50928"/>
    </source>
</evidence>
<comment type="caution">
    <text evidence="9">The sequence shown here is derived from an EMBL/GenBank/DDBJ whole genome shotgun (WGS) entry which is preliminary data.</text>
</comment>
<gene>
    <name evidence="9" type="ORF">SAMN02745910_02769</name>
</gene>
<evidence type="ECO:0000256" key="4">
    <source>
        <dbReference type="ARBA" id="ARBA00022692"/>
    </source>
</evidence>
<protein>
    <submittedName>
        <fullName evidence="9">ABC-type dipeptide/oligopeptide/nickel transport system, permease component</fullName>
    </submittedName>
</protein>
<dbReference type="PANTHER" id="PTHR43386:SF1">
    <property type="entry name" value="D,D-DIPEPTIDE TRANSPORT SYSTEM PERMEASE PROTEIN DDPC-RELATED"/>
    <property type="match status" value="1"/>
</dbReference>
<dbReference type="InterPro" id="IPR050366">
    <property type="entry name" value="BP-dependent_transpt_permease"/>
</dbReference>
<dbReference type="Proteomes" id="UP000182762">
    <property type="component" value="Unassembled WGS sequence"/>
</dbReference>
<dbReference type="Pfam" id="PF00528">
    <property type="entry name" value="BPD_transp_1"/>
    <property type="match status" value="1"/>
</dbReference>
<evidence type="ECO:0000256" key="7">
    <source>
        <dbReference type="RuleBase" id="RU363032"/>
    </source>
</evidence>
<proteinExistence type="inferred from homology"/>
<evidence type="ECO:0000256" key="1">
    <source>
        <dbReference type="ARBA" id="ARBA00004651"/>
    </source>
</evidence>
<evidence type="ECO:0000256" key="3">
    <source>
        <dbReference type="ARBA" id="ARBA00022475"/>
    </source>
</evidence>
<dbReference type="InterPro" id="IPR035906">
    <property type="entry name" value="MetI-like_sf"/>
</dbReference>
<feature type="transmembrane region" description="Helical" evidence="7">
    <location>
        <begin position="120"/>
        <end position="147"/>
    </location>
</feature>
<keyword evidence="5 7" id="KW-1133">Transmembrane helix</keyword>
<comment type="similarity">
    <text evidence="7">Belongs to the binding-protein-dependent transport system permease family.</text>
</comment>
<dbReference type="PANTHER" id="PTHR43386">
    <property type="entry name" value="OLIGOPEPTIDE TRANSPORT SYSTEM PERMEASE PROTEIN APPC"/>
    <property type="match status" value="1"/>
</dbReference>
<dbReference type="Gene3D" id="1.10.3720.10">
    <property type="entry name" value="MetI-like"/>
    <property type="match status" value="1"/>
</dbReference>
<name>A0A1I6AI30_9BACI</name>
<dbReference type="CDD" id="cd06261">
    <property type="entry name" value="TM_PBP2"/>
    <property type="match status" value="1"/>
</dbReference>
<dbReference type="RefSeq" id="WP_061805440.1">
    <property type="nucleotide sequence ID" value="NZ_FOXX01000006.1"/>
</dbReference>
<keyword evidence="6 7" id="KW-0472">Membrane</keyword>
<feature type="domain" description="ABC transmembrane type-1" evidence="8">
    <location>
        <begin position="76"/>
        <end position="260"/>
    </location>
</feature>
<dbReference type="EMBL" id="FOXX01000006">
    <property type="protein sequence ID" value="SFQ68359.1"/>
    <property type="molecule type" value="Genomic_DNA"/>
</dbReference>
<reference evidence="9 10" key="1">
    <citation type="submission" date="2016-10" db="EMBL/GenBank/DDBJ databases">
        <authorList>
            <person name="Varghese N."/>
            <person name="Submissions S."/>
        </authorList>
    </citation>
    <scope>NUCLEOTIDE SEQUENCE [LARGE SCALE GENOMIC DNA]</scope>
    <source>
        <strain evidence="9 10">DSM 13796</strain>
    </source>
</reference>
<keyword evidence="2 7" id="KW-0813">Transport</keyword>
<feature type="transmembrane region" description="Helical" evidence="7">
    <location>
        <begin position="241"/>
        <end position="260"/>
    </location>
</feature>
<sequence>MTHQFYKKYSRGMKGVSFLIVLLLVGLLAPLLAPHNPLDTNLAQRLHPPSSTYPFGTDHVGRCILSRILYGMRISVGGAFLIMINTILISLPIGLLAGYKSRKGTFFLRIMDGFLAVPDIVLTIAIVGVLGQGFINMMIAVVIVRWANYVRIVRSFVLNICEEDYIKGARMAGNTHFQVIVRYIVPSIFTPLTVFISLDMGKIVLLMAGLSFLGLGVQPPTPEWGVMLHDGASYFQSAPHVMLFPGLFVLLFVLVCQLISEDLKKNSGER</sequence>
<evidence type="ECO:0000256" key="2">
    <source>
        <dbReference type="ARBA" id="ARBA00022448"/>
    </source>
</evidence>
<dbReference type="InterPro" id="IPR025966">
    <property type="entry name" value="OppC_N"/>
</dbReference>
<comment type="subcellular location">
    <subcellularLocation>
        <location evidence="1 7">Cell membrane</location>
        <topology evidence="1 7">Multi-pass membrane protein</topology>
    </subcellularLocation>
</comment>
<keyword evidence="4 7" id="KW-0812">Transmembrane</keyword>
<dbReference type="GeneID" id="93711403"/>
<dbReference type="PROSITE" id="PS50928">
    <property type="entry name" value="ABC_TM1"/>
    <property type="match status" value="1"/>
</dbReference>
<keyword evidence="3" id="KW-1003">Cell membrane</keyword>
<dbReference type="SUPFAM" id="SSF161098">
    <property type="entry name" value="MetI-like"/>
    <property type="match status" value="1"/>
</dbReference>
<feature type="transmembrane region" description="Helical" evidence="7">
    <location>
        <begin position="74"/>
        <end position="99"/>
    </location>
</feature>
<evidence type="ECO:0000256" key="6">
    <source>
        <dbReference type="ARBA" id="ARBA00023136"/>
    </source>
</evidence>
<dbReference type="Pfam" id="PF12911">
    <property type="entry name" value="OppC_N"/>
    <property type="match status" value="1"/>
</dbReference>
<feature type="transmembrane region" description="Helical" evidence="7">
    <location>
        <begin position="180"/>
        <end position="198"/>
    </location>
</feature>
<feature type="transmembrane region" description="Helical" evidence="7">
    <location>
        <begin position="203"/>
        <end position="221"/>
    </location>
</feature>
<evidence type="ECO:0000256" key="5">
    <source>
        <dbReference type="ARBA" id="ARBA00022989"/>
    </source>
</evidence>
<accession>A0A1I6AI30</accession>
<feature type="transmembrane region" description="Helical" evidence="7">
    <location>
        <begin position="12"/>
        <end position="33"/>
    </location>
</feature>
<organism evidence="9 10">
    <name type="scientific">Priestia endophytica DSM 13796</name>
    <dbReference type="NCBI Taxonomy" id="1121089"/>
    <lineage>
        <taxon>Bacteria</taxon>
        <taxon>Bacillati</taxon>
        <taxon>Bacillota</taxon>
        <taxon>Bacilli</taxon>
        <taxon>Bacillales</taxon>
        <taxon>Bacillaceae</taxon>
        <taxon>Priestia</taxon>
    </lineage>
</organism>
<dbReference type="InterPro" id="IPR000515">
    <property type="entry name" value="MetI-like"/>
</dbReference>
<keyword evidence="10" id="KW-1185">Reference proteome</keyword>
<evidence type="ECO:0000313" key="9">
    <source>
        <dbReference type="EMBL" id="SFQ68359.1"/>
    </source>
</evidence>
<evidence type="ECO:0000313" key="10">
    <source>
        <dbReference type="Proteomes" id="UP000182762"/>
    </source>
</evidence>